<keyword evidence="8" id="KW-1185">Reference proteome</keyword>
<dbReference type="PANTHER" id="PTHR11516:SF60">
    <property type="entry name" value="PYRUVATE DEHYDROGENASE E1 COMPONENT SUBUNIT ALPHA"/>
    <property type="match status" value="1"/>
</dbReference>
<evidence type="ECO:0000256" key="5">
    <source>
        <dbReference type="ARBA" id="ARBA00051231"/>
    </source>
</evidence>
<dbReference type="InterPro" id="IPR029061">
    <property type="entry name" value="THDP-binding"/>
</dbReference>
<comment type="cofactor">
    <cofactor evidence="1">
        <name>thiamine diphosphate</name>
        <dbReference type="ChEBI" id="CHEBI:58937"/>
    </cofactor>
</comment>
<evidence type="ECO:0000256" key="3">
    <source>
        <dbReference type="ARBA" id="ARBA00023052"/>
    </source>
</evidence>
<evidence type="ECO:0000313" key="8">
    <source>
        <dbReference type="Proteomes" id="UP000286576"/>
    </source>
</evidence>
<keyword evidence="3" id="KW-0786">Thiamine pyrophosphate</keyword>
<evidence type="ECO:0000313" key="7">
    <source>
        <dbReference type="EMBL" id="RIV85872.1"/>
    </source>
</evidence>
<dbReference type="InterPro" id="IPR050642">
    <property type="entry name" value="PDH_E1_Alpha_Subunit"/>
</dbReference>
<organism evidence="7 8">
    <name type="scientific">Aurantiacibacter zhengii</name>
    <dbReference type="NCBI Taxonomy" id="2307003"/>
    <lineage>
        <taxon>Bacteria</taxon>
        <taxon>Pseudomonadati</taxon>
        <taxon>Pseudomonadota</taxon>
        <taxon>Alphaproteobacteria</taxon>
        <taxon>Sphingomonadales</taxon>
        <taxon>Erythrobacteraceae</taxon>
        <taxon>Aurantiacibacter</taxon>
    </lineage>
</organism>
<accession>A0A418NSF1</accession>
<comment type="function">
    <text evidence="4">The pyruvate dehydrogenase complex catalyzes the overall conversion of pyruvate to acetyl-CoA and CO(2). It contains multiple copies of three enzymatic components: pyruvate dehydrogenase (E1), dihydrolipoamide acetyltransferase (E2) and lipoamide dehydrogenase (E3).</text>
</comment>
<feature type="domain" description="Dehydrogenase E1 component" evidence="6">
    <location>
        <begin position="16"/>
        <end position="321"/>
    </location>
</feature>
<dbReference type="Gene3D" id="3.40.50.970">
    <property type="match status" value="1"/>
</dbReference>
<dbReference type="EMBL" id="QXFL01000004">
    <property type="protein sequence ID" value="RIV85872.1"/>
    <property type="molecule type" value="Genomic_DNA"/>
</dbReference>
<name>A0A418NSF1_9SPHN</name>
<gene>
    <name evidence="7" type="ORF">D2V07_11220</name>
</gene>
<protein>
    <submittedName>
        <fullName evidence="7">Thiamine pyrophosphate-dependent dehydrogenase E1 component subunit alpha</fullName>
    </submittedName>
</protein>
<evidence type="ECO:0000256" key="1">
    <source>
        <dbReference type="ARBA" id="ARBA00001964"/>
    </source>
</evidence>
<keyword evidence="2" id="KW-0560">Oxidoreductase</keyword>
<comment type="caution">
    <text evidence="7">The sequence shown here is derived from an EMBL/GenBank/DDBJ whole genome shotgun (WGS) entry which is preliminary data.</text>
</comment>
<evidence type="ECO:0000256" key="4">
    <source>
        <dbReference type="ARBA" id="ARBA00025211"/>
    </source>
</evidence>
<dbReference type="RefSeq" id="WP_119587063.1">
    <property type="nucleotide sequence ID" value="NZ_CAWODQ010000024.1"/>
</dbReference>
<sequence length="339" mass="36010">MTMQPTTAQKLWMYEKMVTSRRFEEAIARIYLEGKQPVFNMANGPIPGEMHLSDGQEPCAVGVCVHLSAEDVVTATHRPHHQAIAKDVDLKRMAAEIFGKQTGLSGGRGGHMHLFDPAVNFACSGIVGQGLGPAVGAALSRKMQGKPGVAVAYIGEGAANQGAFHEALNLASVWKLPVVFVIEDNAWGISVSKMTSTAVPHNHVRADAYAMPGHRVENNDTLAIFAVAGEAIERARAGDGPSLIEIETSRLAGHFMGDAEGYRPNGEKDALVAKDPIPAFRRHILETGEAGEDELLAIEKAASKAVDEAIAFARHSPDPEPADALTGVFIEAKPQGADA</sequence>
<comment type="catalytic activity">
    <reaction evidence="5">
        <text>N(6)-[(R)-lipoyl]-L-lysyl-[protein] + pyruvate + H(+) = N(6)-[(R)-S(8)-acetyldihydrolipoyl]-L-lysyl-[protein] + CO2</text>
        <dbReference type="Rhea" id="RHEA:19189"/>
        <dbReference type="Rhea" id="RHEA-COMP:10474"/>
        <dbReference type="Rhea" id="RHEA-COMP:10478"/>
        <dbReference type="ChEBI" id="CHEBI:15361"/>
        <dbReference type="ChEBI" id="CHEBI:15378"/>
        <dbReference type="ChEBI" id="CHEBI:16526"/>
        <dbReference type="ChEBI" id="CHEBI:83099"/>
        <dbReference type="ChEBI" id="CHEBI:83111"/>
        <dbReference type="EC" id="1.2.4.1"/>
    </reaction>
</comment>
<evidence type="ECO:0000259" key="6">
    <source>
        <dbReference type="Pfam" id="PF00676"/>
    </source>
</evidence>
<reference evidence="7 8" key="1">
    <citation type="submission" date="2018-08" db="EMBL/GenBank/DDBJ databases">
        <title>Erythrobacter zhengii sp.nov., a bacterium isolated from deep-sea sediment.</title>
        <authorList>
            <person name="Fang C."/>
            <person name="Wu Y.-H."/>
            <person name="Sun C."/>
            <person name="Wang H."/>
            <person name="Cheng H."/>
            <person name="Meng F.-X."/>
            <person name="Wang C.-S."/>
            <person name="Xu X.-W."/>
        </authorList>
    </citation>
    <scope>NUCLEOTIDE SEQUENCE [LARGE SCALE GENOMIC DNA]</scope>
    <source>
        <strain evidence="7 8">V18</strain>
    </source>
</reference>
<dbReference type="CDD" id="cd02000">
    <property type="entry name" value="TPP_E1_PDC_ADC_BCADC"/>
    <property type="match status" value="1"/>
</dbReference>
<dbReference type="Proteomes" id="UP000286576">
    <property type="component" value="Unassembled WGS sequence"/>
</dbReference>
<evidence type="ECO:0000256" key="2">
    <source>
        <dbReference type="ARBA" id="ARBA00023002"/>
    </source>
</evidence>
<dbReference type="InterPro" id="IPR001017">
    <property type="entry name" value="DH_E1"/>
</dbReference>
<dbReference type="SUPFAM" id="SSF52518">
    <property type="entry name" value="Thiamin diphosphate-binding fold (THDP-binding)"/>
    <property type="match status" value="1"/>
</dbReference>
<dbReference type="OrthoDB" id="9766715at2"/>
<dbReference type="AlphaFoldDB" id="A0A418NSF1"/>
<dbReference type="GO" id="GO:0004739">
    <property type="term" value="F:pyruvate dehydrogenase (acetyl-transferring) activity"/>
    <property type="evidence" value="ECO:0007669"/>
    <property type="project" value="UniProtKB-EC"/>
</dbReference>
<dbReference type="GO" id="GO:0006086">
    <property type="term" value="P:pyruvate decarboxylation to acetyl-CoA"/>
    <property type="evidence" value="ECO:0007669"/>
    <property type="project" value="TreeGrafter"/>
</dbReference>
<proteinExistence type="predicted"/>
<dbReference type="PANTHER" id="PTHR11516">
    <property type="entry name" value="PYRUVATE DEHYDROGENASE E1 COMPONENT, ALPHA SUBUNIT BACTERIAL AND ORGANELLAR"/>
    <property type="match status" value="1"/>
</dbReference>
<dbReference type="Pfam" id="PF00676">
    <property type="entry name" value="E1_dh"/>
    <property type="match status" value="1"/>
</dbReference>